<sequence>MIRVLIQEVYVEVSKQFKKIQCAESSLWISGNETYGYVRRICDHKSFSASDNSLCKPFKYVIDCKLDHIANEGNAHNIVEENMLTFLVALARSNNLTVSQKMKETISMLPPKFKEREVLLVERIWNSLNQEFAQQG</sequence>
<protein>
    <submittedName>
        <fullName evidence="1">Uncharacterized protein</fullName>
    </submittedName>
</protein>
<dbReference type="EMBL" id="LXQA010020289">
    <property type="protein sequence ID" value="MCH91376.1"/>
    <property type="molecule type" value="Genomic_DNA"/>
</dbReference>
<proteinExistence type="predicted"/>
<evidence type="ECO:0000313" key="2">
    <source>
        <dbReference type="Proteomes" id="UP000265520"/>
    </source>
</evidence>
<evidence type="ECO:0000313" key="1">
    <source>
        <dbReference type="EMBL" id="MCH91376.1"/>
    </source>
</evidence>
<name>A0A392MV08_9FABA</name>
<dbReference type="Proteomes" id="UP000265520">
    <property type="component" value="Unassembled WGS sequence"/>
</dbReference>
<reference evidence="1 2" key="1">
    <citation type="journal article" date="2018" name="Front. Plant Sci.">
        <title>Red Clover (Trifolium pratense) and Zigzag Clover (T. medium) - A Picture of Genomic Similarities and Differences.</title>
        <authorList>
            <person name="Dluhosova J."/>
            <person name="Istvanek J."/>
            <person name="Nedelnik J."/>
            <person name="Repkova J."/>
        </authorList>
    </citation>
    <scope>NUCLEOTIDE SEQUENCE [LARGE SCALE GENOMIC DNA]</scope>
    <source>
        <strain evidence="2">cv. 10/8</strain>
        <tissue evidence="1">Leaf</tissue>
    </source>
</reference>
<keyword evidence="2" id="KW-1185">Reference proteome</keyword>
<comment type="caution">
    <text evidence="1">The sequence shown here is derived from an EMBL/GenBank/DDBJ whole genome shotgun (WGS) entry which is preliminary data.</text>
</comment>
<feature type="non-terminal residue" evidence="1">
    <location>
        <position position="136"/>
    </location>
</feature>
<organism evidence="1 2">
    <name type="scientific">Trifolium medium</name>
    <dbReference type="NCBI Taxonomy" id="97028"/>
    <lineage>
        <taxon>Eukaryota</taxon>
        <taxon>Viridiplantae</taxon>
        <taxon>Streptophyta</taxon>
        <taxon>Embryophyta</taxon>
        <taxon>Tracheophyta</taxon>
        <taxon>Spermatophyta</taxon>
        <taxon>Magnoliopsida</taxon>
        <taxon>eudicotyledons</taxon>
        <taxon>Gunneridae</taxon>
        <taxon>Pentapetalae</taxon>
        <taxon>rosids</taxon>
        <taxon>fabids</taxon>
        <taxon>Fabales</taxon>
        <taxon>Fabaceae</taxon>
        <taxon>Papilionoideae</taxon>
        <taxon>50 kb inversion clade</taxon>
        <taxon>NPAAA clade</taxon>
        <taxon>Hologalegina</taxon>
        <taxon>IRL clade</taxon>
        <taxon>Trifolieae</taxon>
        <taxon>Trifolium</taxon>
    </lineage>
</organism>
<accession>A0A392MV08</accession>
<dbReference type="AlphaFoldDB" id="A0A392MV08"/>
<gene>
    <name evidence="1" type="ORF">A2U01_0012303</name>
</gene>